<dbReference type="PANTHER" id="PTHR48021:SF1">
    <property type="entry name" value="GH07001P-RELATED"/>
    <property type="match status" value="1"/>
</dbReference>
<dbReference type="Gene3D" id="1.20.1250.20">
    <property type="entry name" value="MFS general substrate transporter like domains"/>
    <property type="match status" value="1"/>
</dbReference>
<keyword evidence="4 5" id="KW-0472">Membrane</keyword>
<name>A0AAD8E8R0_DIPPU</name>
<feature type="transmembrane region" description="Helical" evidence="5">
    <location>
        <begin position="144"/>
        <end position="162"/>
    </location>
</feature>
<dbReference type="AlphaFoldDB" id="A0AAD8E8R0"/>
<evidence type="ECO:0000256" key="1">
    <source>
        <dbReference type="ARBA" id="ARBA00004141"/>
    </source>
</evidence>
<evidence type="ECO:0000256" key="2">
    <source>
        <dbReference type="ARBA" id="ARBA00022692"/>
    </source>
</evidence>
<dbReference type="EMBL" id="JASPKZ010007920">
    <property type="protein sequence ID" value="KAJ9581440.1"/>
    <property type="molecule type" value="Genomic_DNA"/>
</dbReference>
<sequence>MVHIINAIRTSKWRQRLAAFLAGIAMASIGTLDAWTSPALPDLQLNNTAITDEDGSWIGSIAALGGLIGSLPAGLLADNLGRRTVLLGLTLPFILGWVIVTLGQKNVTMLYTARFILGFATGASSVVAPLYTEEISETSIRGELGSYLDFAIVVAILYVYAFGAFVSYIWLCISCLVLTLFFAVTFFWMPESPMYLLSKGRKVDAEKSLRWLRNISTMDTPPGIRTELIEMENSLKKPCDNSKFLSSFSRRSPVLKSLFLVVGLNVFKQLTGICPVIFYTVDIFRAAGMDRLGRRILLITSGWASLILRGVL</sequence>
<dbReference type="PROSITE" id="PS00216">
    <property type="entry name" value="SUGAR_TRANSPORT_1"/>
    <property type="match status" value="1"/>
</dbReference>
<comment type="subcellular location">
    <subcellularLocation>
        <location evidence="1">Membrane</location>
        <topology evidence="1">Multi-pass membrane protein</topology>
    </subcellularLocation>
</comment>
<dbReference type="InterPro" id="IPR005829">
    <property type="entry name" value="Sugar_transporter_CS"/>
</dbReference>
<dbReference type="PROSITE" id="PS00217">
    <property type="entry name" value="SUGAR_TRANSPORT_2"/>
    <property type="match status" value="1"/>
</dbReference>
<keyword evidence="2 5" id="KW-0812">Transmembrane</keyword>
<dbReference type="GO" id="GO:0022857">
    <property type="term" value="F:transmembrane transporter activity"/>
    <property type="evidence" value="ECO:0007669"/>
    <property type="project" value="InterPro"/>
</dbReference>
<feature type="domain" description="Major facilitator superfamily (MFS) profile" evidence="6">
    <location>
        <begin position="11"/>
        <end position="312"/>
    </location>
</feature>
<feature type="transmembrane region" description="Helical" evidence="5">
    <location>
        <begin position="168"/>
        <end position="189"/>
    </location>
</feature>
<protein>
    <recommendedName>
        <fullName evidence="6">Major facilitator superfamily (MFS) profile domain-containing protein</fullName>
    </recommendedName>
</protein>
<feature type="transmembrane region" description="Helical" evidence="5">
    <location>
        <begin position="109"/>
        <end position="132"/>
    </location>
</feature>
<evidence type="ECO:0000313" key="8">
    <source>
        <dbReference type="Proteomes" id="UP001233999"/>
    </source>
</evidence>
<accession>A0AAD8E8R0</accession>
<dbReference type="PROSITE" id="PS50850">
    <property type="entry name" value="MFS"/>
    <property type="match status" value="1"/>
</dbReference>
<dbReference type="GO" id="GO:0016020">
    <property type="term" value="C:membrane"/>
    <property type="evidence" value="ECO:0007669"/>
    <property type="project" value="UniProtKB-SubCell"/>
</dbReference>
<keyword evidence="3 5" id="KW-1133">Transmembrane helix</keyword>
<dbReference type="Pfam" id="PF00083">
    <property type="entry name" value="Sugar_tr"/>
    <property type="match status" value="1"/>
</dbReference>
<reference evidence="7" key="1">
    <citation type="journal article" date="2023" name="IScience">
        <title>Live-bearing cockroach genome reveals convergent evolutionary mechanisms linked to viviparity in insects and beyond.</title>
        <authorList>
            <person name="Fouks B."/>
            <person name="Harrison M.C."/>
            <person name="Mikhailova A.A."/>
            <person name="Marchal E."/>
            <person name="English S."/>
            <person name="Carruthers M."/>
            <person name="Jennings E.C."/>
            <person name="Chiamaka E.L."/>
            <person name="Frigard R.A."/>
            <person name="Pippel M."/>
            <person name="Attardo G.M."/>
            <person name="Benoit J.B."/>
            <person name="Bornberg-Bauer E."/>
            <person name="Tobe S.S."/>
        </authorList>
    </citation>
    <scope>NUCLEOTIDE SEQUENCE</scope>
    <source>
        <strain evidence="7">Stay&amp;Tobe</strain>
    </source>
</reference>
<evidence type="ECO:0000256" key="5">
    <source>
        <dbReference type="SAM" id="Phobius"/>
    </source>
</evidence>
<feature type="transmembrane region" description="Helical" evidence="5">
    <location>
        <begin position="84"/>
        <end position="103"/>
    </location>
</feature>
<evidence type="ECO:0000259" key="6">
    <source>
        <dbReference type="PROSITE" id="PS50850"/>
    </source>
</evidence>
<keyword evidence="8" id="KW-1185">Reference proteome</keyword>
<dbReference type="InterPro" id="IPR050549">
    <property type="entry name" value="MFS_Trehalose_Transporter"/>
</dbReference>
<gene>
    <name evidence="7" type="ORF">L9F63_023372</name>
</gene>
<reference evidence="7" key="2">
    <citation type="submission" date="2023-05" db="EMBL/GenBank/DDBJ databases">
        <authorList>
            <person name="Fouks B."/>
        </authorList>
    </citation>
    <scope>NUCLEOTIDE SEQUENCE</scope>
    <source>
        <strain evidence="7">Stay&amp;Tobe</strain>
        <tissue evidence="7">Testes</tissue>
    </source>
</reference>
<dbReference type="InterPro" id="IPR005828">
    <property type="entry name" value="MFS_sugar_transport-like"/>
</dbReference>
<evidence type="ECO:0000313" key="7">
    <source>
        <dbReference type="EMBL" id="KAJ9581440.1"/>
    </source>
</evidence>
<dbReference type="InterPro" id="IPR036259">
    <property type="entry name" value="MFS_trans_sf"/>
</dbReference>
<feature type="transmembrane region" description="Helical" evidence="5">
    <location>
        <begin position="258"/>
        <end position="280"/>
    </location>
</feature>
<proteinExistence type="predicted"/>
<dbReference type="InterPro" id="IPR020846">
    <property type="entry name" value="MFS_dom"/>
</dbReference>
<dbReference type="PANTHER" id="PTHR48021">
    <property type="match status" value="1"/>
</dbReference>
<organism evidence="7 8">
    <name type="scientific">Diploptera punctata</name>
    <name type="common">Pacific beetle cockroach</name>
    <dbReference type="NCBI Taxonomy" id="6984"/>
    <lineage>
        <taxon>Eukaryota</taxon>
        <taxon>Metazoa</taxon>
        <taxon>Ecdysozoa</taxon>
        <taxon>Arthropoda</taxon>
        <taxon>Hexapoda</taxon>
        <taxon>Insecta</taxon>
        <taxon>Pterygota</taxon>
        <taxon>Neoptera</taxon>
        <taxon>Polyneoptera</taxon>
        <taxon>Dictyoptera</taxon>
        <taxon>Blattodea</taxon>
        <taxon>Blaberoidea</taxon>
        <taxon>Blaberidae</taxon>
        <taxon>Diplopterinae</taxon>
        <taxon>Diploptera</taxon>
    </lineage>
</organism>
<comment type="caution">
    <text evidence="7">The sequence shown here is derived from an EMBL/GenBank/DDBJ whole genome shotgun (WGS) entry which is preliminary data.</text>
</comment>
<evidence type="ECO:0000256" key="3">
    <source>
        <dbReference type="ARBA" id="ARBA00022989"/>
    </source>
</evidence>
<dbReference type="SUPFAM" id="SSF103473">
    <property type="entry name" value="MFS general substrate transporter"/>
    <property type="match status" value="1"/>
</dbReference>
<feature type="non-terminal residue" evidence="7">
    <location>
        <position position="312"/>
    </location>
</feature>
<dbReference type="Proteomes" id="UP001233999">
    <property type="component" value="Unassembled WGS sequence"/>
</dbReference>
<evidence type="ECO:0000256" key="4">
    <source>
        <dbReference type="ARBA" id="ARBA00023136"/>
    </source>
</evidence>